<sequence>MLGAFARKAISTVGMRPLGLQLNRNFLVPMHGQLSSNGLFGRHMSSTRDNTLYVPFLTDAERERASIFFWVTRNTNLKGVNVTKKRAYLPFWSFSFDCYIQVGNSTAVSVYSDEDAAKRKKCQVYAGNDYNYKLMEEMKVSSANATPLDVSMMKGVSEIEPWGIFEQTAWSYVKTMVEEEERRKLMQKSVKSELLKNVRFSYQNRKVKKVMVPVTIVNNNNLHDFFTIFISGVTGIPTGFSLHKPPNMRSIPLIRVDKWVVPLLKYAYQKMVDSIIRFHYVREQKKYLKLQKKVDQTHDNTLFEAYYRKKFAREARWENWKERVFYVLEFFHISNKSYVEEYEEYVTQHIKQSARQSSRTQRNKYNNNNNNNNNNNSNNNNSSSSSSSNGSNSRDYYALLGVDRTASQEEIMRNFRVKIMKVHPDYYHGPDAQQRTQELIEAYQTLRNPEKRYKYDLTLH</sequence>
<dbReference type="SMART" id="SM00271">
    <property type="entry name" value="DnaJ"/>
    <property type="match status" value="1"/>
</dbReference>
<evidence type="ECO:0000259" key="2">
    <source>
        <dbReference type="PROSITE" id="PS50076"/>
    </source>
</evidence>
<dbReference type="PRINTS" id="PR00625">
    <property type="entry name" value="JDOMAIN"/>
</dbReference>
<protein>
    <submittedName>
        <fullName evidence="3">Heat shock protein 40</fullName>
    </submittedName>
</protein>
<proteinExistence type="predicted"/>
<dbReference type="Proteomes" id="UP000008312">
    <property type="component" value="Unassembled WGS sequence"/>
</dbReference>
<dbReference type="GO" id="GO:0005789">
    <property type="term" value="C:endoplasmic reticulum membrane"/>
    <property type="evidence" value="ECO:0007669"/>
    <property type="project" value="TreeGrafter"/>
</dbReference>
<accession>D8LZU8</accession>
<dbReference type="PROSITE" id="PS50076">
    <property type="entry name" value="DNAJ_2"/>
    <property type="match status" value="1"/>
</dbReference>
<keyword evidence="4" id="KW-1185">Reference proteome</keyword>
<dbReference type="SUPFAM" id="SSF46565">
    <property type="entry name" value="Chaperone J-domain"/>
    <property type="match status" value="1"/>
</dbReference>
<evidence type="ECO:0000313" key="4">
    <source>
        <dbReference type="Proteomes" id="UP000008312"/>
    </source>
</evidence>
<dbReference type="GO" id="GO:0030544">
    <property type="term" value="F:Hsp70 protein binding"/>
    <property type="evidence" value="ECO:0007669"/>
    <property type="project" value="TreeGrafter"/>
</dbReference>
<dbReference type="Pfam" id="PF00226">
    <property type="entry name" value="DnaJ"/>
    <property type="match status" value="1"/>
</dbReference>
<dbReference type="PANTHER" id="PTHR43908">
    <property type="entry name" value="AT29763P-RELATED"/>
    <property type="match status" value="1"/>
</dbReference>
<dbReference type="InParanoid" id="D8LZU8"/>
<dbReference type="CDD" id="cd06257">
    <property type="entry name" value="DnaJ"/>
    <property type="match status" value="1"/>
</dbReference>
<dbReference type="InterPro" id="IPR001623">
    <property type="entry name" value="DnaJ_domain"/>
</dbReference>
<dbReference type="AlphaFoldDB" id="D8LZU8"/>
<keyword evidence="3" id="KW-0346">Stress response</keyword>
<feature type="compositionally biased region" description="Low complexity" evidence="1">
    <location>
        <begin position="366"/>
        <end position="391"/>
    </location>
</feature>
<dbReference type="PANTHER" id="PTHR43908:SF3">
    <property type="entry name" value="AT29763P-RELATED"/>
    <property type="match status" value="1"/>
</dbReference>
<dbReference type="GeneID" id="24918763"/>
<dbReference type="OrthoDB" id="197370at2759"/>
<dbReference type="Gene3D" id="1.10.287.110">
    <property type="entry name" value="DnaJ domain"/>
    <property type="match status" value="1"/>
</dbReference>
<dbReference type="InterPro" id="IPR036869">
    <property type="entry name" value="J_dom_sf"/>
</dbReference>
<organism evidence="3">
    <name type="scientific">Blastocystis hominis</name>
    <dbReference type="NCBI Taxonomy" id="12968"/>
    <lineage>
        <taxon>Eukaryota</taxon>
        <taxon>Sar</taxon>
        <taxon>Stramenopiles</taxon>
        <taxon>Bigyra</taxon>
        <taxon>Opalozoa</taxon>
        <taxon>Opalinata</taxon>
        <taxon>Blastocystidae</taxon>
        <taxon>Blastocystis</taxon>
    </lineage>
</organism>
<name>D8LZU8_BLAHO</name>
<evidence type="ECO:0000313" key="3">
    <source>
        <dbReference type="EMBL" id="CBK21337.2"/>
    </source>
</evidence>
<dbReference type="InterPro" id="IPR051100">
    <property type="entry name" value="DnaJ_subfamily_B/C"/>
</dbReference>
<evidence type="ECO:0000256" key="1">
    <source>
        <dbReference type="SAM" id="MobiDB-lite"/>
    </source>
</evidence>
<dbReference type="EMBL" id="FN668641">
    <property type="protein sequence ID" value="CBK21337.2"/>
    <property type="molecule type" value="Genomic_DNA"/>
</dbReference>
<feature type="domain" description="J" evidence="2">
    <location>
        <begin position="395"/>
        <end position="459"/>
    </location>
</feature>
<gene>
    <name evidence="3" type="ORF">GSBLH_T00001514001</name>
</gene>
<feature type="region of interest" description="Disordered" evidence="1">
    <location>
        <begin position="352"/>
        <end position="391"/>
    </location>
</feature>
<dbReference type="GO" id="GO:0071218">
    <property type="term" value="P:cellular response to misfolded protein"/>
    <property type="evidence" value="ECO:0007669"/>
    <property type="project" value="TreeGrafter"/>
</dbReference>
<dbReference type="RefSeq" id="XP_012895385.1">
    <property type="nucleotide sequence ID" value="XM_013039931.1"/>
</dbReference>
<reference evidence="3" key="1">
    <citation type="submission" date="2010-02" db="EMBL/GenBank/DDBJ databases">
        <title>Sequencing and annotation of the Blastocystis hominis genome.</title>
        <authorList>
            <person name="Wincker P."/>
        </authorList>
    </citation>
    <scope>NUCLEOTIDE SEQUENCE</scope>
    <source>
        <strain evidence="3">Singapore isolate B</strain>
    </source>
</reference>
<feature type="compositionally biased region" description="Polar residues" evidence="1">
    <location>
        <begin position="352"/>
        <end position="365"/>
    </location>
</feature>